<keyword evidence="1" id="KW-0677">Repeat</keyword>
<dbReference type="Pfam" id="PF08192">
    <property type="entry name" value="Peptidase_S64"/>
    <property type="match status" value="1"/>
</dbReference>
<organism evidence="5 6">
    <name type="scientific">Lingula anatina</name>
    <name type="common">Brachiopod</name>
    <name type="synonym">Lingula unguis</name>
    <dbReference type="NCBI Taxonomy" id="7574"/>
    <lineage>
        <taxon>Eukaryota</taxon>
        <taxon>Metazoa</taxon>
        <taxon>Spiralia</taxon>
        <taxon>Lophotrochozoa</taxon>
        <taxon>Brachiopoda</taxon>
        <taxon>Linguliformea</taxon>
        <taxon>Lingulata</taxon>
        <taxon>Lingulida</taxon>
        <taxon>Linguloidea</taxon>
        <taxon>Lingulidae</taxon>
        <taxon>Lingula</taxon>
    </lineage>
</organism>
<accession>A0A1S3KHE5</accession>
<reference evidence="6" key="1">
    <citation type="submission" date="2025-08" db="UniProtKB">
        <authorList>
            <consortium name="RefSeq"/>
        </authorList>
    </citation>
    <scope>IDENTIFICATION</scope>
    <source>
        <tissue evidence="6">Gonads</tissue>
    </source>
</reference>
<sequence length="658" mass="72537">MICCCYQDGSTPLHWAAREGHENILNLLLQRGADRYLTDQYGRTPLHEAALFGRGEIVKILLKRGDDTNITDKDQQALFDVRRNPDAVPHDHDKLLEGRSHKEDTTEDSLSSLTATTKSIRFETVQRYTVAGLLGEIQDERSKSSTGDVSLLGGIRNLHLSAIRYYDQGISSPINDEVYVNLQDKKGRSCLHLAAGNGYTKVVKCLIDKGADVNLQDNEGRSCLHLAVENGFTQVMTCLIDKGADVNVQDQEGRSSIYLALHNRHGDIATKLFVAGAELPEEADFLPSDDKTKMQLIIQKRAAGLAKEHDSLCVIYTSCTVNGDGTKKVPYFVFICNDKEKKAGFPRELGVNSIGKYAVLVREGSATILANNGGQSDAHDSNQLPVGCGVCLGDRNDVGSLGVFMYMDKSRFDFQRIESTRNAFLTCYHVIGTYADHINHGGLVRPAINKPVFAKTQSAQWNCGTVCDTSLGNVKLDNDLLKYGVEAAAIVLNTQATENLTLTTGKNEELSFDEMGYLDVHSLKKDDIVYKVGCVTGFTSGKYVNDTTFCKLTDGTGHKMDFYNMILVSSNSDIDFSKEGDSGAAVYKMENGFPHIIGLIVGLSKELDGNNKRFTIVSRIVPILRSLSTSLQFRKDDAREEVAREEDAREEEAMETDD</sequence>
<evidence type="ECO:0000256" key="2">
    <source>
        <dbReference type="ARBA" id="ARBA00023043"/>
    </source>
</evidence>
<dbReference type="AlphaFoldDB" id="A0A1S3KHE5"/>
<dbReference type="InterPro" id="IPR002110">
    <property type="entry name" value="Ankyrin_rpt"/>
</dbReference>
<feature type="compositionally biased region" description="Acidic residues" evidence="4">
    <location>
        <begin position="648"/>
        <end position="658"/>
    </location>
</feature>
<evidence type="ECO:0000256" key="3">
    <source>
        <dbReference type="PROSITE-ProRule" id="PRU00023"/>
    </source>
</evidence>
<keyword evidence="5" id="KW-1185">Reference proteome</keyword>
<dbReference type="Proteomes" id="UP000085678">
    <property type="component" value="Unplaced"/>
</dbReference>
<dbReference type="PANTHER" id="PTHR24171:SF9">
    <property type="entry name" value="ANKYRIN REPEAT DOMAIN-CONTAINING PROTEIN 39"/>
    <property type="match status" value="1"/>
</dbReference>
<dbReference type="PROSITE" id="PS50088">
    <property type="entry name" value="ANK_REPEAT"/>
    <property type="match status" value="4"/>
</dbReference>
<dbReference type="InParanoid" id="A0A1S3KHE5"/>
<proteinExistence type="predicted"/>
<dbReference type="InterPro" id="IPR012985">
    <property type="entry name" value="Peptidase_S64_Ssy5"/>
</dbReference>
<dbReference type="RefSeq" id="XP_013421641.1">
    <property type="nucleotide sequence ID" value="XM_013566187.1"/>
</dbReference>
<protein>
    <submittedName>
        <fullName evidence="6">Ankyrin-3</fullName>
    </submittedName>
</protein>
<dbReference type="PROSITE" id="PS50297">
    <property type="entry name" value="ANK_REP_REGION"/>
    <property type="match status" value="4"/>
</dbReference>
<feature type="repeat" description="ANK" evidence="3">
    <location>
        <begin position="8"/>
        <end position="40"/>
    </location>
</feature>
<evidence type="ECO:0000313" key="6">
    <source>
        <dbReference type="RefSeq" id="XP_013421641.1"/>
    </source>
</evidence>
<evidence type="ECO:0000256" key="1">
    <source>
        <dbReference type="ARBA" id="ARBA00022737"/>
    </source>
</evidence>
<dbReference type="PANTHER" id="PTHR24171">
    <property type="entry name" value="ANKYRIN REPEAT DOMAIN-CONTAINING PROTEIN 39-RELATED"/>
    <property type="match status" value="1"/>
</dbReference>
<dbReference type="OrthoDB" id="6132712at2759"/>
<dbReference type="SUPFAM" id="SSF48403">
    <property type="entry name" value="Ankyrin repeat"/>
    <property type="match status" value="1"/>
</dbReference>
<feature type="compositionally biased region" description="Basic and acidic residues" evidence="4">
    <location>
        <begin position="636"/>
        <end position="647"/>
    </location>
</feature>
<evidence type="ECO:0000313" key="5">
    <source>
        <dbReference type="Proteomes" id="UP000085678"/>
    </source>
</evidence>
<dbReference type="GeneID" id="106181722"/>
<name>A0A1S3KHE5_LINAN</name>
<gene>
    <name evidence="6" type="primary">LOC106181722</name>
</gene>
<dbReference type="STRING" id="7574.A0A1S3KHE5"/>
<evidence type="ECO:0000256" key="4">
    <source>
        <dbReference type="SAM" id="MobiDB-lite"/>
    </source>
</evidence>
<dbReference type="Gene3D" id="1.25.40.20">
    <property type="entry name" value="Ankyrin repeat-containing domain"/>
    <property type="match status" value="3"/>
</dbReference>
<feature type="repeat" description="ANK" evidence="3">
    <location>
        <begin position="219"/>
        <end position="251"/>
    </location>
</feature>
<feature type="repeat" description="ANK" evidence="3">
    <location>
        <begin position="186"/>
        <end position="218"/>
    </location>
</feature>
<keyword evidence="2 3" id="KW-0040">ANK repeat</keyword>
<feature type="region of interest" description="Disordered" evidence="4">
    <location>
        <begin position="82"/>
        <end position="110"/>
    </location>
</feature>
<dbReference type="InterPro" id="IPR036770">
    <property type="entry name" value="Ankyrin_rpt-contain_sf"/>
</dbReference>
<feature type="region of interest" description="Disordered" evidence="4">
    <location>
        <begin position="636"/>
        <end position="658"/>
    </location>
</feature>
<dbReference type="Pfam" id="PF12796">
    <property type="entry name" value="Ank_2"/>
    <property type="match status" value="2"/>
</dbReference>
<feature type="compositionally biased region" description="Basic and acidic residues" evidence="4">
    <location>
        <begin position="82"/>
        <end position="104"/>
    </location>
</feature>
<dbReference type="KEGG" id="lak:106181722"/>
<feature type="repeat" description="ANK" evidence="3">
    <location>
        <begin position="41"/>
        <end position="73"/>
    </location>
</feature>
<dbReference type="PRINTS" id="PR01415">
    <property type="entry name" value="ANKYRIN"/>
</dbReference>
<dbReference type="SMART" id="SM00248">
    <property type="entry name" value="ANK"/>
    <property type="match status" value="5"/>
</dbReference>